<dbReference type="CDD" id="cd00093">
    <property type="entry name" value="HTH_XRE"/>
    <property type="match status" value="1"/>
</dbReference>
<evidence type="ECO:0000259" key="1">
    <source>
        <dbReference type="PROSITE" id="PS50943"/>
    </source>
</evidence>
<reference evidence="2 3" key="1">
    <citation type="submission" date="2024-09" db="EMBL/GenBank/DDBJ databases">
        <authorList>
            <person name="Sun Q."/>
            <person name="Mori K."/>
        </authorList>
    </citation>
    <scope>NUCLEOTIDE SEQUENCE [LARGE SCALE GENOMIC DNA]</scope>
    <source>
        <strain evidence="2 3">ATCC 51285</strain>
    </source>
</reference>
<keyword evidence="3" id="KW-1185">Reference proteome</keyword>
<dbReference type="SMART" id="SM00530">
    <property type="entry name" value="HTH_XRE"/>
    <property type="match status" value="1"/>
</dbReference>
<protein>
    <submittedName>
        <fullName evidence="2">Helix-turn-helix domain-containing protein</fullName>
    </submittedName>
</protein>
<comment type="caution">
    <text evidence="2">The sequence shown here is derived from an EMBL/GenBank/DDBJ whole genome shotgun (WGS) entry which is preliminary data.</text>
</comment>
<evidence type="ECO:0000313" key="2">
    <source>
        <dbReference type="EMBL" id="MFB9886164.1"/>
    </source>
</evidence>
<dbReference type="EMBL" id="JBHLZN010000002">
    <property type="protein sequence ID" value="MFB9886164.1"/>
    <property type="molecule type" value="Genomic_DNA"/>
</dbReference>
<feature type="domain" description="HTH cro/C1-type" evidence="1">
    <location>
        <begin position="20"/>
        <end position="74"/>
    </location>
</feature>
<dbReference type="Gene3D" id="1.10.260.40">
    <property type="entry name" value="lambda repressor-like DNA-binding domains"/>
    <property type="match status" value="1"/>
</dbReference>
<dbReference type="PROSITE" id="PS50943">
    <property type="entry name" value="HTH_CROC1"/>
    <property type="match status" value="1"/>
</dbReference>
<dbReference type="InterPro" id="IPR010982">
    <property type="entry name" value="Lambda_DNA-bd_dom_sf"/>
</dbReference>
<dbReference type="SUPFAM" id="SSF47413">
    <property type="entry name" value="lambda repressor-like DNA-binding domains"/>
    <property type="match status" value="1"/>
</dbReference>
<proteinExistence type="predicted"/>
<dbReference type="RefSeq" id="WP_081414290.1">
    <property type="nucleotide sequence ID" value="NZ_JBHLZN010000002.1"/>
</dbReference>
<evidence type="ECO:0000313" key="3">
    <source>
        <dbReference type="Proteomes" id="UP001589628"/>
    </source>
</evidence>
<dbReference type="InterPro" id="IPR001387">
    <property type="entry name" value="Cro/C1-type_HTH"/>
</dbReference>
<organism evidence="2 3">
    <name type="scientific">Balneatrix alpica</name>
    <dbReference type="NCBI Taxonomy" id="75684"/>
    <lineage>
        <taxon>Bacteria</taxon>
        <taxon>Pseudomonadati</taxon>
        <taxon>Pseudomonadota</taxon>
        <taxon>Gammaproteobacteria</taxon>
        <taxon>Oceanospirillales</taxon>
        <taxon>Balneatrichaceae</taxon>
        <taxon>Balneatrix</taxon>
    </lineage>
</organism>
<dbReference type="Pfam" id="PF01381">
    <property type="entry name" value="HTH_3"/>
    <property type="match status" value="1"/>
</dbReference>
<name>A0ABV5ZA75_9GAMM</name>
<gene>
    <name evidence="2" type="ORF">ACFFLH_07055</name>
</gene>
<sequence>MHIMTQELNKNSVQKLAKLIHEKRLECGLTLVDLGSACDVHHSQLSRIERGKVARVSKNIVKICTFLQIDPYTLDKDRDVPLLDRVERVIASSSASARAIESLVTALEELTENRPRHTD</sequence>
<dbReference type="Proteomes" id="UP001589628">
    <property type="component" value="Unassembled WGS sequence"/>
</dbReference>
<accession>A0ABV5ZA75</accession>